<accession>A0A0G1G951</accession>
<proteinExistence type="predicted"/>
<evidence type="ECO:0000313" key="1">
    <source>
        <dbReference type="EMBL" id="KKS95488.1"/>
    </source>
</evidence>
<name>A0A0G1G951_9BACT</name>
<protein>
    <submittedName>
        <fullName evidence="1">Uncharacterized protein</fullName>
    </submittedName>
</protein>
<evidence type="ECO:0000313" key="2">
    <source>
        <dbReference type="Proteomes" id="UP000034894"/>
    </source>
</evidence>
<reference evidence="1 2" key="1">
    <citation type="journal article" date="2015" name="Nature">
        <title>rRNA introns, odd ribosomes, and small enigmatic genomes across a large radiation of phyla.</title>
        <authorList>
            <person name="Brown C.T."/>
            <person name="Hug L.A."/>
            <person name="Thomas B.C."/>
            <person name="Sharon I."/>
            <person name="Castelle C.J."/>
            <person name="Singh A."/>
            <person name="Wilkins M.J."/>
            <person name="Williams K.H."/>
            <person name="Banfield J.F."/>
        </authorList>
    </citation>
    <scope>NUCLEOTIDE SEQUENCE [LARGE SCALE GENOMIC DNA]</scope>
</reference>
<comment type="caution">
    <text evidence="1">The sequence shown here is derived from an EMBL/GenBank/DDBJ whole genome shotgun (WGS) entry which is preliminary data.</text>
</comment>
<dbReference type="Proteomes" id="UP000034894">
    <property type="component" value="Unassembled WGS sequence"/>
</dbReference>
<gene>
    <name evidence="1" type="ORF">UV73_C0017G0002</name>
</gene>
<dbReference type="EMBL" id="LCFP01000017">
    <property type="protein sequence ID" value="KKS95488.1"/>
    <property type="molecule type" value="Genomic_DNA"/>
</dbReference>
<sequence length="47" mass="5636">MSGYIKEAKGYIQLNFPTVLEKWNWEIQVKFLRKFRKIFTDNVAGNI</sequence>
<organism evidence="1 2">
    <name type="scientific">Candidatus Gottesmanbacteria bacterium GW2011_GWA2_43_14</name>
    <dbReference type="NCBI Taxonomy" id="1618443"/>
    <lineage>
        <taxon>Bacteria</taxon>
        <taxon>Candidatus Gottesmaniibacteriota</taxon>
    </lineage>
</organism>
<dbReference type="AlphaFoldDB" id="A0A0G1G951"/>